<evidence type="ECO:0000313" key="5">
    <source>
        <dbReference type="Proteomes" id="UP000054988"/>
    </source>
</evidence>
<gene>
    <name evidence="4" type="ORF">WG66_3982</name>
</gene>
<keyword evidence="2" id="KW-0472">Membrane</keyword>
<feature type="transmembrane region" description="Helical" evidence="2">
    <location>
        <begin position="215"/>
        <end position="235"/>
    </location>
</feature>
<sequence length="368" mass="41610">MADAITGRAMKSLEEVTVDNTLGAVFLGVIGSGVLFGVTCLQAYIYYHRFSRDSVLHKISVAVLWILDTFHLSLTVHVVYHYLVKNFGNHAAYPKITWSLKLQVLVNVIIILIVQSLYAYRVWLLGGYHHGFLKYLVASVVAGGFVIGIILSYKVYGSDTFAGLENIAWAINASLATSTVIDFLMSSAMCYYLWKSKCHDSRSRLNSRISTVMQYTLCTGLITSACSLSALFTYTLMPNNLIFLALEFLLTKLYVGSFLAMLNARQPRQRIRKTQEETNDDSSSHNFRNLQFKIQTTVQTETHRGSYVPSQSSTMQSGDSTYTSLDEPMNKNWDIESQTLPLEEAVLRDREFRTVGQQKQKPEYMAQW</sequence>
<dbReference type="AlphaFoldDB" id="A0A0W0G4H1"/>
<dbReference type="InterPro" id="IPR045339">
    <property type="entry name" value="DUF6534"/>
</dbReference>
<feature type="domain" description="DUF6534" evidence="3">
    <location>
        <begin position="178"/>
        <end position="266"/>
    </location>
</feature>
<name>A0A0W0G4H1_MONRR</name>
<feature type="transmembrane region" description="Helical" evidence="2">
    <location>
        <begin position="241"/>
        <end position="262"/>
    </location>
</feature>
<accession>A0A0W0G4H1</accession>
<dbReference type="Pfam" id="PF20152">
    <property type="entry name" value="DUF6534"/>
    <property type="match status" value="1"/>
</dbReference>
<proteinExistence type="predicted"/>
<evidence type="ECO:0000256" key="2">
    <source>
        <dbReference type="SAM" id="Phobius"/>
    </source>
</evidence>
<feature type="compositionally biased region" description="Polar residues" evidence="1">
    <location>
        <begin position="308"/>
        <end position="324"/>
    </location>
</feature>
<dbReference type="PANTHER" id="PTHR40465">
    <property type="entry name" value="CHROMOSOME 1, WHOLE GENOME SHOTGUN SEQUENCE"/>
    <property type="match status" value="1"/>
</dbReference>
<feature type="transmembrane region" description="Helical" evidence="2">
    <location>
        <begin position="59"/>
        <end position="80"/>
    </location>
</feature>
<feature type="transmembrane region" description="Helical" evidence="2">
    <location>
        <begin position="22"/>
        <end position="47"/>
    </location>
</feature>
<comment type="caution">
    <text evidence="4">The sequence shown here is derived from an EMBL/GenBank/DDBJ whole genome shotgun (WGS) entry which is preliminary data.</text>
</comment>
<feature type="transmembrane region" description="Helical" evidence="2">
    <location>
        <begin position="167"/>
        <end position="194"/>
    </location>
</feature>
<evidence type="ECO:0000259" key="3">
    <source>
        <dbReference type="Pfam" id="PF20152"/>
    </source>
</evidence>
<dbReference type="Proteomes" id="UP000054988">
    <property type="component" value="Unassembled WGS sequence"/>
</dbReference>
<feature type="transmembrane region" description="Helical" evidence="2">
    <location>
        <begin position="132"/>
        <end position="155"/>
    </location>
</feature>
<dbReference type="eggNOG" id="ENOG502SPXZ">
    <property type="taxonomic scope" value="Eukaryota"/>
</dbReference>
<feature type="transmembrane region" description="Helical" evidence="2">
    <location>
        <begin position="100"/>
        <end position="120"/>
    </location>
</feature>
<evidence type="ECO:0000256" key="1">
    <source>
        <dbReference type="SAM" id="MobiDB-lite"/>
    </source>
</evidence>
<organism evidence="4 5">
    <name type="scientific">Moniliophthora roreri</name>
    <name type="common">Frosty pod rot fungus</name>
    <name type="synonym">Monilia roreri</name>
    <dbReference type="NCBI Taxonomy" id="221103"/>
    <lineage>
        <taxon>Eukaryota</taxon>
        <taxon>Fungi</taxon>
        <taxon>Dikarya</taxon>
        <taxon>Basidiomycota</taxon>
        <taxon>Agaricomycotina</taxon>
        <taxon>Agaricomycetes</taxon>
        <taxon>Agaricomycetidae</taxon>
        <taxon>Agaricales</taxon>
        <taxon>Marasmiineae</taxon>
        <taxon>Marasmiaceae</taxon>
        <taxon>Moniliophthora</taxon>
    </lineage>
</organism>
<feature type="region of interest" description="Disordered" evidence="1">
    <location>
        <begin position="302"/>
        <end position="328"/>
    </location>
</feature>
<dbReference type="PANTHER" id="PTHR40465:SF1">
    <property type="entry name" value="DUF6534 DOMAIN-CONTAINING PROTEIN"/>
    <property type="match status" value="1"/>
</dbReference>
<dbReference type="EMBL" id="LATX01001169">
    <property type="protein sequence ID" value="KTB43446.1"/>
    <property type="molecule type" value="Genomic_DNA"/>
</dbReference>
<evidence type="ECO:0000313" key="4">
    <source>
        <dbReference type="EMBL" id="KTB43446.1"/>
    </source>
</evidence>
<keyword evidence="2" id="KW-1133">Transmembrane helix</keyword>
<reference evidence="4 5" key="1">
    <citation type="submission" date="2015-12" db="EMBL/GenBank/DDBJ databases">
        <title>Draft genome sequence of Moniliophthora roreri, the causal agent of frosty pod rot of cacao.</title>
        <authorList>
            <person name="Aime M.C."/>
            <person name="Diaz-Valderrama J.R."/>
            <person name="Kijpornyongpan T."/>
            <person name="Phillips-Mora W."/>
        </authorList>
    </citation>
    <scope>NUCLEOTIDE SEQUENCE [LARGE SCALE GENOMIC DNA]</scope>
    <source>
        <strain evidence="4 5">MCA 2952</strain>
    </source>
</reference>
<keyword evidence="2" id="KW-0812">Transmembrane</keyword>
<protein>
    <recommendedName>
        <fullName evidence="3">DUF6534 domain-containing protein</fullName>
    </recommendedName>
</protein>